<feature type="signal peptide" evidence="1">
    <location>
        <begin position="1"/>
        <end position="24"/>
    </location>
</feature>
<dbReference type="AlphaFoldDB" id="A0A2S7U0C0"/>
<dbReference type="Proteomes" id="UP000239907">
    <property type="component" value="Unassembled WGS sequence"/>
</dbReference>
<dbReference type="OrthoDB" id="185998at2"/>
<protein>
    <recommendedName>
        <fullName evidence="4">SLA1 homology domain-containing protein</fullName>
    </recommendedName>
</protein>
<dbReference type="RefSeq" id="WP_105042950.1">
    <property type="nucleotide sequence ID" value="NZ_MQWA01000001.1"/>
</dbReference>
<evidence type="ECO:0000256" key="1">
    <source>
        <dbReference type="SAM" id="SignalP"/>
    </source>
</evidence>
<name>A0A2S7U0C0_9BACT</name>
<comment type="caution">
    <text evidence="2">The sequence shown here is derived from an EMBL/GenBank/DDBJ whole genome shotgun (WGS) entry which is preliminary data.</text>
</comment>
<dbReference type="EMBL" id="MQWA01000001">
    <property type="protein sequence ID" value="PQJ28449.1"/>
    <property type="molecule type" value="Genomic_DNA"/>
</dbReference>
<evidence type="ECO:0000313" key="2">
    <source>
        <dbReference type="EMBL" id="PQJ28449.1"/>
    </source>
</evidence>
<gene>
    <name evidence="2" type="ORF">BSZ32_07950</name>
</gene>
<dbReference type="Gene3D" id="2.30.30.700">
    <property type="entry name" value="SLA1 homology domain 1"/>
    <property type="match status" value="1"/>
</dbReference>
<evidence type="ECO:0000313" key="3">
    <source>
        <dbReference type="Proteomes" id="UP000239907"/>
    </source>
</evidence>
<reference evidence="2 3" key="1">
    <citation type="submission" date="2016-12" db="EMBL/GenBank/DDBJ databases">
        <title>Study of bacterial adaptation to deep sea.</title>
        <authorList>
            <person name="Song J."/>
            <person name="Yoshizawa S."/>
            <person name="Kogure K."/>
        </authorList>
    </citation>
    <scope>NUCLEOTIDE SEQUENCE [LARGE SCALE GENOMIC DNA]</scope>
    <source>
        <strain evidence="2 3">SAORIC-165</strain>
    </source>
</reference>
<keyword evidence="3" id="KW-1185">Reference proteome</keyword>
<accession>A0A2S7U0C0</accession>
<sequence>MKFPIASICIGSSLFLSSALYVGARTWTDVKGRKIDGEIISKNITKVKVDVKGKSVEIPLKKLSQADRNFVTGWEPKAAATDKKQTVNPGKPSNAEVESYFNIPWPELVSADVGMEIEVEAGPENTFIYRSENYEFVSNTKLSKVVVKRFAMLFEATRLYVQQMPYASLKSHKKSANYKVMLFDTMSSYHRAGGPEGSAGVYVSSKDVIMVPCASLGLIKRRSSWALDYDKTNKTLPHEITHQVTDREYYAQGARGWFSEGMAEYIAATPYRSGKFSANKAESAIEQYVTNFSKKDGRGRNLGTEINAPDLKQFMMMSYSQFAGANGNFNYGLGALLVTYFNHYDGEGDGENIKNFLRALKAGKTGEEAIEVLRAGRSFEELEADITKGWRKRGVKIKFS</sequence>
<organism evidence="2 3">
    <name type="scientific">Rubritalea profundi</name>
    <dbReference type="NCBI Taxonomy" id="1658618"/>
    <lineage>
        <taxon>Bacteria</taxon>
        <taxon>Pseudomonadati</taxon>
        <taxon>Verrucomicrobiota</taxon>
        <taxon>Verrucomicrobiia</taxon>
        <taxon>Verrucomicrobiales</taxon>
        <taxon>Rubritaleaceae</taxon>
        <taxon>Rubritalea</taxon>
    </lineage>
</organism>
<feature type="chain" id="PRO_5015698179" description="SLA1 homology domain-containing protein" evidence="1">
    <location>
        <begin position="25"/>
        <end position="400"/>
    </location>
</feature>
<proteinExistence type="predicted"/>
<evidence type="ECO:0008006" key="4">
    <source>
        <dbReference type="Google" id="ProtNLM"/>
    </source>
</evidence>
<keyword evidence="1" id="KW-0732">Signal</keyword>